<dbReference type="AlphaFoldDB" id="U3B6K9"/>
<keyword evidence="6" id="KW-1185">Reference proteome</keyword>
<dbReference type="EMBL" id="BATJ01000001">
    <property type="protein sequence ID" value="GAD65484.1"/>
    <property type="molecule type" value="Genomic_DNA"/>
</dbReference>
<dbReference type="RefSeq" id="WP_021703476.1">
    <property type="nucleotide sequence ID" value="NZ_BATJ01000001.1"/>
</dbReference>
<dbReference type="InterPro" id="IPR009057">
    <property type="entry name" value="Homeodomain-like_sf"/>
</dbReference>
<dbReference type="STRING" id="1219065.VPR01S_01_02570"/>
<dbReference type="Gene3D" id="3.40.50.880">
    <property type="match status" value="1"/>
</dbReference>
<dbReference type="InterPro" id="IPR018060">
    <property type="entry name" value="HTH_AraC"/>
</dbReference>
<dbReference type="CDD" id="cd03137">
    <property type="entry name" value="GATase1_AraC_1"/>
    <property type="match status" value="1"/>
</dbReference>
<dbReference type="eggNOG" id="COG4977">
    <property type="taxonomic scope" value="Bacteria"/>
</dbReference>
<dbReference type="Proteomes" id="UP000016570">
    <property type="component" value="Unassembled WGS sequence"/>
</dbReference>
<dbReference type="PROSITE" id="PS01124">
    <property type="entry name" value="HTH_ARAC_FAMILY_2"/>
    <property type="match status" value="1"/>
</dbReference>
<dbReference type="PANTHER" id="PTHR43130:SF3">
    <property type="entry name" value="HTH-TYPE TRANSCRIPTIONAL REGULATOR RV1931C"/>
    <property type="match status" value="1"/>
</dbReference>
<keyword evidence="1" id="KW-0805">Transcription regulation</keyword>
<dbReference type="InterPro" id="IPR029062">
    <property type="entry name" value="Class_I_gatase-like"/>
</dbReference>
<dbReference type="GO" id="GO:0043565">
    <property type="term" value="F:sequence-specific DNA binding"/>
    <property type="evidence" value="ECO:0007669"/>
    <property type="project" value="InterPro"/>
</dbReference>
<evidence type="ECO:0000259" key="4">
    <source>
        <dbReference type="PROSITE" id="PS01124"/>
    </source>
</evidence>
<proteinExistence type="predicted"/>
<dbReference type="SUPFAM" id="SSF52317">
    <property type="entry name" value="Class I glutamine amidotransferase-like"/>
    <property type="match status" value="1"/>
</dbReference>
<dbReference type="SUPFAM" id="SSF46689">
    <property type="entry name" value="Homeodomain-like"/>
    <property type="match status" value="2"/>
</dbReference>
<keyword evidence="3" id="KW-0804">Transcription</keyword>
<sequence>MIHAVSKPESGHLSKVTIGIVVFDGIIPFHLSVPYEVFEKVLNVDGTPACEITICAAKPGVLKTSAGFSMIVEEGLAAMSSKDIIIVPSWDDPAHQPEACILDALQQAHARGARIIGLCMGAFVVAAAGLLDGRTATTHWRWAQCFRDRYKQVSVDEKVLYIDNGDVVTSAGTAASIDCCLHIVRQIWGSQTANAVARNLVVPPHRQGGQAQYIDVPVPAVNQREPLSAIMEWAIENLSMPLTVDVMAEKACMSRRHFTRRFQQATGSSFSQWLVNQRLIAAKHYLETTDQAIDRIAEQAGFASATSLRRHFRQQFDISPASYRQVFRGGRGKKSFV</sequence>
<dbReference type="GO" id="GO:0003700">
    <property type="term" value="F:DNA-binding transcription factor activity"/>
    <property type="evidence" value="ECO:0007669"/>
    <property type="project" value="InterPro"/>
</dbReference>
<evidence type="ECO:0000256" key="1">
    <source>
        <dbReference type="ARBA" id="ARBA00023015"/>
    </source>
</evidence>
<organism evidence="5 6">
    <name type="scientific">Vibrio proteolyticus NBRC 13287</name>
    <dbReference type="NCBI Taxonomy" id="1219065"/>
    <lineage>
        <taxon>Bacteria</taxon>
        <taxon>Pseudomonadati</taxon>
        <taxon>Pseudomonadota</taxon>
        <taxon>Gammaproteobacteria</taxon>
        <taxon>Vibrionales</taxon>
        <taxon>Vibrionaceae</taxon>
        <taxon>Vibrio</taxon>
    </lineage>
</organism>
<comment type="caution">
    <text evidence="5">The sequence shown here is derived from an EMBL/GenBank/DDBJ whole genome shotgun (WGS) entry which is preliminary data.</text>
</comment>
<dbReference type="SMART" id="SM00342">
    <property type="entry name" value="HTH_ARAC"/>
    <property type="match status" value="1"/>
</dbReference>
<reference evidence="5 6" key="1">
    <citation type="submission" date="2013-09" db="EMBL/GenBank/DDBJ databases">
        <title>Whole genome shotgun sequence of Vibrio proteolyticus NBRC 13287.</title>
        <authorList>
            <person name="Isaki S."/>
            <person name="Hosoyama A."/>
            <person name="Numata M."/>
            <person name="Hashimoto M."/>
            <person name="Hosoyama Y."/>
            <person name="Tsuchikane K."/>
            <person name="Noguchi M."/>
            <person name="Hirakata S."/>
            <person name="Ichikawa N."/>
            <person name="Ohji S."/>
            <person name="Yamazoe A."/>
            <person name="Fujita N."/>
        </authorList>
    </citation>
    <scope>NUCLEOTIDE SEQUENCE [LARGE SCALE GENOMIC DNA]</scope>
    <source>
        <strain evidence="5 6">NBRC 13287</strain>
    </source>
</reference>
<accession>U3B6K9</accession>
<dbReference type="Pfam" id="PF12833">
    <property type="entry name" value="HTH_18"/>
    <property type="match status" value="1"/>
</dbReference>
<dbReference type="InterPro" id="IPR002818">
    <property type="entry name" value="DJ-1/PfpI"/>
</dbReference>
<evidence type="ECO:0000256" key="3">
    <source>
        <dbReference type="ARBA" id="ARBA00023163"/>
    </source>
</evidence>
<protein>
    <submittedName>
        <fullName evidence="5">Putative AraC family transcriptional regulator</fullName>
    </submittedName>
</protein>
<evidence type="ECO:0000313" key="5">
    <source>
        <dbReference type="EMBL" id="GAD65484.1"/>
    </source>
</evidence>
<dbReference type="PROSITE" id="PS00041">
    <property type="entry name" value="HTH_ARAC_FAMILY_1"/>
    <property type="match status" value="1"/>
</dbReference>
<dbReference type="PANTHER" id="PTHR43130">
    <property type="entry name" value="ARAC-FAMILY TRANSCRIPTIONAL REGULATOR"/>
    <property type="match status" value="1"/>
</dbReference>
<feature type="domain" description="HTH araC/xylS-type" evidence="4">
    <location>
        <begin position="228"/>
        <end position="326"/>
    </location>
</feature>
<name>U3B6K9_VIBPR</name>
<evidence type="ECO:0000313" key="6">
    <source>
        <dbReference type="Proteomes" id="UP000016570"/>
    </source>
</evidence>
<dbReference type="InterPro" id="IPR052158">
    <property type="entry name" value="INH-QAR"/>
</dbReference>
<evidence type="ECO:0000256" key="2">
    <source>
        <dbReference type="ARBA" id="ARBA00023125"/>
    </source>
</evidence>
<keyword evidence="2" id="KW-0238">DNA-binding</keyword>
<dbReference type="Gene3D" id="1.10.10.60">
    <property type="entry name" value="Homeodomain-like"/>
    <property type="match status" value="1"/>
</dbReference>
<dbReference type="Pfam" id="PF01965">
    <property type="entry name" value="DJ-1_PfpI"/>
    <property type="match status" value="1"/>
</dbReference>
<gene>
    <name evidence="5" type="ORF">VPR01S_01_02570</name>
</gene>
<dbReference type="InterPro" id="IPR018062">
    <property type="entry name" value="HTH_AraC-typ_CS"/>
</dbReference>